<evidence type="ECO:0000256" key="4">
    <source>
        <dbReference type="HAMAP-Rule" id="MF_01681"/>
    </source>
</evidence>
<keyword evidence="6" id="KW-1185">Reference proteome</keyword>
<comment type="similarity">
    <text evidence="4">Belongs to the HAD-like hydrolase superfamily. MasA/MtnC family.</text>
</comment>
<comment type="subunit">
    <text evidence="4">Monomer.</text>
</comment>
<dbReference type="HAMAP" id="MF_01681">
    <property type="entry name" value="Salvage_MtnC"/>
    <property type="match status" value="1"/>
</dbReference>
<comment type="pathway">
    <text evidence="4">Amino-acid biosynthesis; L-methionine biosynthesis via salvage pathway; L-methionine from S-methyl-5-thio-alpha-D-ribose 1-phosphate: step 3/6.</text>
</comment>
<keyword evidence="2 4" id="KW-0378">Hydrolase</keyword>
<evidence type="ECO:0000256" key="1">
    <source>
        <dbReference type="ARBA" id="ARBA00022605"/>
    </source>
</evidence>
<keyword evidence="1 4" id="KW-0028">Amino-acid biosynthesis</keyword>
<keyword evidence="4" id="KW-0460">Magnesium</keyword>
<keyword evidence="4" id="KW-0479">Metal-binding</keyword>
<keyword evidence="3 4" id="KW-0486">Methionine biosynthesis</keyword>
<dbReference type="EC" id="3.1.3.77" evidence="4"/>
<dbReference type="PANTHER" id="PTHR20371">
    <property type="entry name" value="ENOLASE-PHOSPHATASE E1"/>
    <property type="match status" value="1"/>
</dbReference>
<dbReference type="SFLD" id="SFLDS00003">
    <property type="entry name" value="Haloacid_Dehalogenase"/>
    <property type="match status" value="1"/>
</dbReference>
<dbReference type="InterPro" id="IPR023943">
    <property type="entry name" value="Enolase-ppase_E1"/>
</dbReference>
<dbReference type="InterPro" id="IPR023214">
    <property type="entry name" value="HAD_sf"/>
</dbReference>
<protein>
    <recommendedName>
        <fullName evidence="4">Enolase-phosphatase E1</fullName>
        <ecNumber evidence="4">3.1.3.77</ecNumber>
    </recommendedName>
    <alternativeName>
        <fullName evidence="4">2,3-diketo-5-methylthio-1-phosphopentane phosphatase</fullName>
    </alternativeName>
</protein>
<comment type="cofactor">
    <cofactor evidence="4">
        <name>Mg(2+)</name>
        <dbReference type="ChEBI" id="CHEBI:18420"/>
    </cofactor>
    <text evidence="4">Binds 1 Mg(2+) ion per subunit.</text>
</comment>
<reference evidence="5 6" key="1">
    <citation type="submission" date="2021-12" db="EMBL/GenBank/DDBJ databases">
        <title>Discovery of the Pendulisporaceae a myxobacterial family with distinct sporulation behavior and unique specialized metabolism.</title>
        <authorList>
            <person name="Garcia R."/>
            <person name="Popoff A."/>
            <person name="Bader C.D."/>
            <person name="Loehr J."/>
            <person name="Walesch S."/>
            <person name="Walt C."/>
            <person name="Boldt J."/>
            <person name="Bunk B."/>
            <person name="Haeckl F.J.F.P.J."/>
            <person name="Gunesch A.P."/>
            <person name="Birkelbach J."/>
            <person name="Nuebel U."/>
            <person name="Pietschmann T."/>
            <person name="Bach T."/>
            <person name="Mueller R."/>
        </authorList>
    </citation>
    <scope>NUCLEOTIDE SEQUENCE [LARGE SCALE GENOMIC DNA]</scope>
    <source>
        <strain evidence="5 6">MSr12523</strain>
    </source>
</reference>
<evidence type="ECO:0000313" key="6">
    <source>
        <dbReference type="Proteomes" id="UP001379533"/>
    </source>
</evidence>
<evidence type="ECO:0000313" key="5">
    <source>
        <dbReference type="EMBL" id="WXA92247.1"/>
    </source>
</evidence>
<gene>
    <name evidence="4 5" type="primary">mtnC</name>
    <name evidence="5" type="ORF">LZC95_38055</name>
</gene>
<sequence length="224" mass="24550">MGSAPEVVLLDIEGTTTDISFVHDVLFPLSRRALPEYIAEHWNDDEVRDAREATGASDIGGLIEHLTAWIDADRKEPTLKAIQGKIWRGAFESGQVKSHVYPDVPVAFQRWKARGIRIAIFSSGSIEAQELLFRHSEQGDLTGFLSGYFDPTTAGPKREVRAYEAILRALGTRQVAFLSDVTAELDAARTAGLSTWQLLRPGVADDAGSTHPKVSTFAPDELGF</sequence>
<dbReference type="InterPro" id="IPR036412">
    <property type="entry name" value="HAD-like_sf"/>
</dbReference>
<dbReference type="SUPFAM" id="SSF56784">
    <property type="entry name" value="HAD-like"/>
    <property type="match status" value="1"/>
</dbReference>
<comment type="catalytic activity">
    <reaction evidence="4">
        <text>5-methylsulfanyl-2,3-dioxopentyl phosphate + H2O = 1,2-dihydroxy-5-(methylsulfanyl)pent-1-en-3-one + phosphate</text>
        <dbReference type="Rhea" id="RHEA:21700"/>
        <dbReference type="ChEBI" id="CHEBI:15377"/>
        <dbReference type="ChEBI" id="CHEBI:43474"/>
        <dbReference type="ChEBI" id="CHEBI:49252"/>
        <dbReference type="ChEBI" id="CHEBI:58828"/>
        <dbReference type="EC" id="3.1.3.77"/>
    </reaction>
</comment>
<dbReference type="PANTHER" id="PTHR20371:SF1">
    <property type="entry name" value="ENOLASE-PHOSPHATASE E1"/>
    <property type="match status" value="1"/>
</dbReference>
<dbReference type="Proteomes" id="UP001379533">
    <property type="component" value="Chromosome"/>
</dbReference>
<comment type="function">
    <text evidence="4">Bifunctional enzyme that catalyzes the enolization of 2,3-diketo-5-methylthiopentyl-1-phosphate (DK-MTP-1-P) into the intermediate 2-hydroxy-3-keto-5-methylthiopentenyl-1-phosphate (HK-MTPenyl-1-P), which is then dephosphorylated to form the acireductone 1,2-dihydroxy-3-keto-5-methylthiopentene (DHK-MTPene).</text>
</comment>
<dbReference type="RefSeq" id="WP_394842864.1">
    <property type="nucleotide sequence ID" value="NZ_CP089982.1"/>
</dbReference>
<dbReference type="SFLD" id="SFLDG01133">
    <property type="entry name" value="C1.5.4:_Enolase-phosphatase_Li"/>
    <property type="match status" value="1"/>
</dbReference>
<name>A0ABZ2K0W3_9BACT</name>
<comment type="pathway">
    <text evidence="4">Amino-acid biosynthesis; L-methionine biosynthesis via salvage pathway; L-methionine from S-methyl-5-thio-alpha-D-ribose 1-phosphate: step 4/6.</text>
</comment>
<dbReference type="Gene3D" id="1.10.720.60">
    <property type="match status" value="1"/>
</dbReference>
<proteinExistence type="inferred from homology"/>
<dbReference type="EMBL" id="CP089982">
    <property type="protein sequence ID" value="WXA92247.1"/>
    <property type="molecule type" value="Genomic_DNA"/>
</dbReference>
<dbReference type="CDD" id="cd01629">
    <property type="entry name" value="HAD_EP"/>
    <property type="match status" value="1"/>
</dbReference>
<evidence type="ECO:0000256" key="3">
    <source>
        <dbReference type="ARBA" id="ARBA00023167"/>
    </source>
</evidence>
<dbReference type="SFLD" id="SFLDG01129">
    <property type="entry name" value="C1.5:_HAD__Beta-PGM__Phosphata"/>
    <property type="match status" value="1"/>
</dbReference>
<dbReference type="GO" id="GO:0043874">
    <property type="term" value="F:acireductone synthase activity"/>
    <property type="evidence" value="ECO:0007669"/>
    <property type="project" value="UniProtKB-EC"/>
</dbReference>
<organism evidence="5 6">
    <name type="scientific">Pendulispora brunnea</name>
    <dbReference type="NCBI Taxonomy" id="2905690"/>
    <lineage>
        <taxon>Bacteria</taxon>
        <taxon>Pseudomonadati</taxon>
        <taxon>Myxococcota</taxon>
        <taxon>Myxococcia</taxon>
        <taxon>Myxococcales</taxon>
        <taxon>Sorangiineae</taxon>
        <taxon>Pendulisporaceae</taxon>
        <taxon>Pendulispora</taxon>
    </lineage>
</organism>
<dbReference type="NCBIfam" id="TIGR01549">
    <property type="entry name" value="HAD-SF-IA-v1"/>
    <property type="match status" value="1"/>
</dbReference>
<dbReference type="NCBIfam" id="TIGR01691">
    <property type="entry name" value="enolase-ppase"/>
    <property type="match status" value="1"/>
</dbReference>
<accession>A0ABZ2K0W3</accession>
<evidence type="ECO:0000256" key="2">
    <source>
        <dbReference type="ARBA" id="ARBA00022801"/>
    </source>
</evidence>
<dbReference type="Pfam" id="PF00702">
    <property type="entry name" value="Hydrolase"/>
    <property type="match status" value="1"/>
</dbReference>
<dbReference type="InterPro" id="IPR006439">
    <property type="entry name" value="HAD-SF_hydro_IA"/>
</dbReference>
<dbReference type="Gene3D" id="3.40.50.1000">
    <property type="entry name" value="HAD superfamily/HAD-like"/>
    <property type="match status" value="1"/>
</dbReference>